<evidence type="ECO:0000313" key="2">
    <source>
        <dbReference type="Proteomes" id="UP000664417"/>
    </source>
</evidence>
<dbReference type="EMBL" id="JAFREP010000005">
    <property type="protein sequence ID" value="MBO1318350.1"/>
    <property type="molecule type" value="Genomic_DNA"/>
</dbReference>
<evidence type="ECO:0000313" key="1">
    <source>
        <dbReference type="EMBL" id="MBO1318350.1"/>
    </source>
</evidence>
<organism evidence="1 2">
    <name type="scientific">Acanthopleuribacter pedis</name>
    <dbReference type="NCBI Taxonomy" id="442870"/>
    <lineage>
        <taxon>Bacteria</taxon>
        <taxon>Pseudomonadati</taxon>
        <taxon>Acidobacteriota</taxon>
        <taxon>Holophagae</taxon>
        <taxon>Acanthopleuribacterales</taxon>
        <taxon>Acanthopleuribacteraceae</taxon>
        <taxon>Acanthopleuribacter</taxon>
    </lineage>
</organism>
<evidence type="ECO:0008006" key="3">
    <source>
        <dbReference type="Google" id="ProtNLM"/>
    </source>
</evidence>
<proteinExistence type="predicted"/>
<dbReference type="AlphaFoldDB" id="A0A8J7QEN5"/>
<protein>
    <recommendedName>
        <fullName evidence="3">DUF1292 domain-containing protein</fullName>
    </recommendedName>
</protein>
<comment type="caution">
    <text evidence="1">The sequence shown here is derived from an EMBL/GenBank/DDBJ whole genome shotgun (WGS) entry which is preliminary data.</text>
</comment>
<sequence>MTEEPKNPALDGEEEEFLVVEMETEDGETEEFVVISTFKSGESSYAVMALYEDFERMDTMTDEEFNEYYGDEQSIFFVMRQEEEDAYIEVDEEEFKGIENDLQKHLEEIGE</sequence>
<dbReference type="Proteomes" id="UP000664417">
    <property type="component" value="Unassembled WGS sequence"/>
</dbReference>
<dbReference type="RefSeq" id="WP_207858065.1">
    <property type="nucleotide sequence ID" value="NZ_JAFREP010000005.1"/>
</dbReference>
<gene>
    <name evidence="1" type="ORF">J3U88_07780</name>
</gene>
<reference evidence="1" key="1">
    <citation type="submission" date="2021-03" db="EMBL/GenBank/DDBJ databases">
        <authorList>
            <person name="Wang G."/>
        </authorList>
    </citation>
    <scope>NUCLEOTIDE SEQUENCE</scope>
    <source>
        <strain evidence="1">KCTC 12899</strain>
    </source>
</reference>
<keyword evidence="2" id="KW-1185">Reference proteome</keyword>
<name>A0A8J7QEN5_9BACT</name>
<accession>A0A8J7QEN5</accession>